<dbReference type="InterPro" id="IPR008570">
    <property type="entry name" value="ESCRT-II_cplx_Vps25-sub"/>
</dbReference>
<dbReference type="Gene3D" id="1.10.10.570">
    <property type="entry name" value="Winged helix' DNA-binding domain. Chain C. Domain 1"/>
    <property type="match status" value="1"/>
</dbReference>
<keyword evidence="3" id="KW-0653">Protein transport</keyword>
<feature type="region of interest" description="Disordered" evidence="5">
    <location>
        <begin position="144"/>
        <end position="168"/>
    </location>
</feature>
<dbReference type="GO" id="GO:0042803">
    <property type="term" value="F:protein homodimerization activity"/>
    <property type="evidence" value="ECO:0007669"/>
    <property type="project" value="TreeGrafter"/>
</dbReference>
<reference evidence="6 7" key="1">
    <citation type="submission" date="2015-04" db="EMBL/GenBank/DDBJ databases">
        <authorList>
            <person name="Syromyatnikov M.Y."/>
            <person name="Popov V.N."/>
        </authorList>
    </citation>
    <scope>NUCLEOTIDE SEQUENCE [LARGE SCALE GENOMIC DNA]</scope>
    <source>
        <strain evidence="6">WF-38-12</strain>
    </source>
</reference>
<dbReference type="PANTHER" id="PTHR13149:SF0">
    <property type="entry name" value="VACUOLAR PROTEIN-SORTING-ASSOCIATED PROTEIN 25"/>
    <property type="match status" value="1"/>
</dbReference>
<evidence type="ECO:0000256" key="4">
    <source>
        <dbReference type="ARBA" id="ARBA00030094"/>
    </source>
</evidence>
<accession>A0A0U1LPI3</accession>
<dbReference type="InterPro" id="IPR036390">
    <property type="entry name" value="WH_DNA-bd_sf"/>
</dbReference>
<dbReference type="InterPro" id="IPR036388">
    <property type="entry name" value="WH-like_DNA-bd_sf"/>
</dbReference>
<dbReference type="Proteomes" id="UP000054383">
    <property type="component" value="Unassembled WGS sequence"/>
</dbReference>
<evidence type="ECO:0000313" key="6">
    <source>
        <dbReference type="EMBL" id="CRG84885.1"/>
    </source>
</evidence>
<dbReference type="EMBL" id="CVMT01000002">
    <property type="protein sequence ID" value="CRG84885.1"/>
    <property type="molecule type" value="Genomic_DNA"/>
</dbReference>
<dbReference type="GO" id="GO:0005198">
    <property type="term" value="F:structural molecule activity"/>
    <property type="evidence" value="ECO:0007669"/>
    <property type="project" value="TreeGrafter"/>
</dbReference>
<feature type="compositionally biased region" description="Polar residues" evidence="5">
    <location>
        <begin position="9"/>
        <end position="31"/>
    </location>
</feature>
<protein>
    <recommendedName>
        <fullName evidence="4">ESCRT-II complex subunit VPS25</fullName>
    </recommendedName>
</protein>
<evidence type="ECO:0000313" key="7">
    <source>
        <dbReference type="Proteomes" id="UP000054383"/>
    </source>
</evidence>
<dbReference type="OrthoDB" id="245150at2759"/>
<dbReference type="Pfam" id="PF05871">
    <property type="entry name" value="ESCRT-II"/>
    <property type="match status" value="1"/>
</dbReference>
<dbReference type="PANTHER" id="PTHR13149">
    <property type="entry name" value="VACUOLAR PROTEIN SORTING-ASSOCIATED PROTEIN VPS25"/>
    <property type="match status" value="1"/>
</dbReference>
<dbReference type="FunFam" id="1.10.10.10:FF:000141">
    <property type="entry name" value="vacuolar protein-sorting-associated protein 25"/>
    <property type="match status" value="1"/>
</dbReference>
<dbReference type="AlphaFoldDB" id="A0A0U1LPI3"/>
<evidence type="ECO:0000256" key="2">
    <source>
        <dbReference type="ARBA" id="ARBA00022448"/>
    </source>
</evidence>
<evidence type="ECO:0000256" key="5">
    <source>
        <dbReference type="SAM" id="MobiDB-lite"/>
    </source>
</evidence>
<keyword evidence="2" id="KW-0813">Transport</keyword>
<sequence>MSSSPPPNSFLSAPTTAGSVLTPASTISSRDPSIRTATTATGLSTTSTENDSTTTRPRQTAPSGFVFPSEYDFPALFTLQPNALTRQRQMKLWADLIVDWCRYHRTFRLSLVDAVDLPLFYNARMRKRIGMQDARTIIDWMAKSQEDGGGGKRAEWLPPTPGGGSRSAIGEKTAAWIWWKRPEEWATLVADWIDETAQKNTVLTIYELINGDATISQEFHDIDPEVMLKSLNILVKRGKAQIFGSDDEKGVKFF</sequence>
<name>A0A0U1LPI3_TALIS</name>
<dbReference type="GO" id="GO:0000814">
    <property type="term" value="C:ESCRT II complex"/>
    <property type="evidence" value="ECO:0007669"/>
    <property type="project" value="InterPro"/>
</dbReference>
<organism evidence="6 7">
    <name type="scientific">Talaromyces islandicus</name>
    <name type="common">Penicillium islandicum</name>
    <dbReference type="NCBI Taxonomy" id="28573"/>
    <lineage>
        <taxon>Eukaryota</taxon>
        <taxon>Fungi</taxon>
        <taxon>Dikarya</taxon>
        <taxon>Ascomycota</taxon>
        <taxon>Pezizomycotina</taxon>
        <taxon>Eurotiomycetes</taxon>
        <taxon>Eurotiomycetidae</taxon>
        <taxon>Eurotiales</taxon>
        <taxon>Trichocomaceae</taxon>
        <taxon>Talaromyces</taxon>
        <taxon>Talaromyces sect. Islandici</taxon>
    </lineage>
</organism>
<comment type="similarity">
    <text evidence="1">Belongs to the VPS25 family.</text>
</comment>
<dbReference type="OMA" id="TRCLIMW"/>
<dbReference type="SUPFAM" id="SSF46785">
    <property type="entry name" value="Winged helix' DNA-binding domain"/>
    <property type="match status" value="2"/>
</dbReference>
<evidence type="ECO:0000256" key="3">
    <source>
        <dbReference type="ARBA" id="ARBA00022927"/>
    </source>
</evidence>
<feature type="region of interest" description="Disordered" evidence="5">
    <location>
        <begin position="1"/>
        <end position="61"/>
    </location>
</feature>
<dbReference type="STRING" id="28573.A0A0U1LPI3"/>
<dbReference type="Gene3D" id="1.10.10.10">
    <property type="entry name" value="Winged helix-like DNA-binding domain superfamily/Winged helix DNA-binding domain"/>
    <property type="match status" value="1"/>
</dbReference>
<feature type="compositionally biased region" description="Basic and acidic residues" evidence="5">
    <location>
        <begin position="144"/>
        <end position="155"/>
    </location>
</feature>
<evidence type="ECO:0000256" key="1">
    <source>
        <dbReference type="ARBA" id="ARBA00009674"/>
    </source>
</evidence>
<proteinExistence type="inferred from homology"/>
<dbReference type="GO" id="GO:0043328">
    <property type="term" value="P:protein transport to vacuole involved in ubiquitin-dependent protein catabolic process via the multivesicular body sorting pathway"/>
    <property type="evidence" value="ECO:0007669"/>
    <property type="project" value="TreeGrafter"/>
</dbReference>
<gene>
    <name evidence="6" type="ORF">PISL3812_02063</name>
</gene>
<keyword evidence="7" id="KW-1185">Reference proteome</keyword>
<feature type="compositionally biased region" description="Low complexity" evidence="5">
    <location>
        <begin position="36"/>
        <end position="55"/>
    </location>
</feature>
<dbReference type="InterPro" id="IPR014041">
    <property type="entry name" value="ESCRT-II_cplx_Vps25-sub_N"/>
</dbReference>
<dbReference type="GO" id="GO:0016236">
    <property type="term" value="P:macroautophagy"/>
    <property type="evidence" value="ECO:0007669"/>
    <property type="project" value="UniProtKB-ARBA"/>
</dbReference>